<evidence type="ECO:0000256" key="2">
    <source>
        <dbReference type="ARBA" id="ARBA00008857"/>
    </source>
</evidence>
<evidence type="ECO:0000256" key="6">
    <source>
        <dbReference type="PROSITE-ProRule" id="PRU01248"/>
    </source>
</evidence>
<dbReference type="Pfam" id="PF00589">
    <property type="entry name" value="Phage_integrase"/>
    <property type="match status" value="1"/>
</dbReference>
<evidence type="ECO:0000313" key="10">
    <source>
        <dbReference type="Proteomes" id="UP000469440"/>
    </source>
</evidence>
<dbReference type="InterPro" id="IPR011010">
    <property type="entry name" value="DNA_brk_join_enz"/>
</dbReference>
<protein>
    <submittedName>
        <fullName evidence="9">Tyrosine recombinase XerD</fullName>
    </submittedName>
</protein>
<dbReference type="InterPro" id="IPR013762">
    <property type="entry name" value="Integrase-like_cat_sf"/>
</dbReference>
<keyword evidence="4 6" id="KW-0238">DNA-binding</keyword>
<feature type="domain" description="Tyr recombinase" evidence="7">
    <location>
        <begin position="162"/>
        <end position="346"/>
    </location>
</feature>
<organism evidence="9 10">
    <name type="scientific">Caproicibacter fermentans</name>
    <dbReference type="NCBI Taxonomy" id="2576756"/>
    <lineage>
        <taxon>Bacteria</taxon>
        <taxon>Bacillati</taxon>
        <taxon>Bacillota</taxon>
        <taxon>Clostridia</taxon>
        <taxon>Eubacteriales</taxon>
        <taxon>Acutalibacteraceae</taxon>
        <taxon>Caproicibacter</taxon>
    </lineage>
</organism>
<name>A0A6N8I0S1_9FIRM</name>
<dbReference type="Pfam" id="PF02899">
    <property type="entry name" value="Phage_int_SAM_1"/>
    <property type="match status" value="1"/>
</dbReference>
<dbReference type="InterPro" id="IPR010998">
    <property type="entry name" value="Integrase_recombinase_N"/>
</dbReference>
<evidence type="ECO:0000256" key="4">
    <source>
        <dbReference type="ARBA" id="ARBA00023125"/>
    </source>
</evidence>
<feature type="domain" description="Core-binding (CB)" evidence="8">
    <location>
        <begin position="21"/>
        <end position="117"/>
    </location>
</feature>
<dbReference type="GO" id="GO:0003677">
    <property type="term" value="F:DNA binding"/>
    <property type="evidence" value="ECO:0007669"/>
    <property type="project" value="UniProtKB-UniRule"/>
</dbReference>
<dbReference type="PANTHER" id="PTHR30349:SF41">
    <property type="entry name" value="INTEGRASE_RECOMBINASE PROTEIN MJ0367-RELATED"/>
    <property type="match status" value="1"/>
</dbReference>
<dbReference type="AlphaFoldDB" id="A0A6N8I0S1"/>
<dbReference type="GO" id="GO:0015074">
    <property type="term" value="P:DNA integration"/>
    <property type="evidence" value="ECO:0007669"/>
    <property type="project" value="UniProtKB-KW"/>
</dbReference>
<keyword evidence="3" id="KW-0229">DNA integration</keyword>
<comment type="caution">
    <text evidence="9">The sequence shown here is derived from an EMBL/GenBank/DDBJ whole genome shotgun (WGS) entry which is preliminary data.</text>
</comment>
<dbReference type="PROSITE" id="PS51900">
    <property type="entry name" value="CB"/>
    <property type="match status" value="1"/>
</dbReference>
<gene>
    <name evidence="9" type="primary">xerD_4</name>
    <name evidence="9" type="ORF">CAFE_24480</name>
</gene>
<keyword evidence="10" id="KW-1185">Reference proteome</keyword>
<accession>A0A6N8I0S1</accession>
<dbReference type="Gene3D" id="1.10.443.10">
    <property type="entry name" value="Intergrase catalytic core"/>
    <property type="match status" value="1"/>
</dbReference>
<dbReference type="GO" id="GO:0006310">
    <property type="term" value="P:DNA recombination"/>
    <property type="evidence" value="ECO:0007669"/>
    <property type="project" value="UniProtKB-KW"/>
</dbReference>
<evidence type="ECO:0000256" key="3">
    <source>
        <dbReference type="ARBA" id="ARBA00022908"/>
    </source>
</evidence>
<evidence type="ECO:0000256" key="5">
    <source>
        <dbReference type="ARBA" id="ARBA00023172"/>
    </source>
</evidence>
<comment type="similarity">
    <text evidence="2">Belongs to the 'phage' integrase family.</text>
</comment>
<sequence>MELRIIKVEAETVITLLDDNMRLVKPVQAFLRYQKLRGMALNTMKAYGRDLKIYWDFLNHCHYAYDEMTVRKLSEFVEYLRNPDCSDSLSLFTTSCRTPQTINHILGTVHCFYKYCGIMSQIDNPILMRDVNRPRDMFKNLLYHARQDNQTKQSVFKVKESKHTVHLVPPSDVETLSKHLHTTRDRLILKILSLTGARISEVLDLQIEEIPYPDSSKQIGTLTDIKSKGCCRTLYLPLFLLEEIDQFILEERSLIETEHSYIFVSLKKERYGQPLTYQAAYGTFHSAMQKAGVFFHFHDLRHTFISTLVESGMDISVVRIIAGHKQIATTQQYTHLSNRYLYESLNKYWSRRSASEGALNEK</sequence>
<dbReference type="EMBL" id="VWXL01000070">
    <property type="protein sequence ID" value="MVB11724.1"/>
    <property type="molecule type" value="Genomic_DNA"/>
</dbReference>
<dbReference type="PROSITE" id="PS51898">
    <property type="entry name" value="TYR_RECOMBINASE"/>
    <property type="match status" value="1"/>
</dbReference>
<dbReference type="InterPro" id="IPR044068">
    <property type="entry name" value="CB"/>
</dbReference>
<comment type="function">
    <text evidence="1">Site-specific tyrosine recombinase, which acts by catalyzing the cutting and rejoining of the recombining DNA molecules.</text>
</comment>
<reference evidence="9 10" key="1">
    <citation type="submission" date="2019-09" db="EMBL/GenBank/DDBJ databases">
        <title>Genome sequence of Clostridium sp. EA1.</title>
        <authorList>
            <person name="Poehlein A."/>
            <person name="Bengelsdorf F.R."/>
            <person name="Daniel R."/>
        </authorList>
    </citation>
    <scope>NUCLEOTIDE SEQUENCE [LARGE SCALE GENOMIC DNA]</scope>
    <source>
        <strain evidence="9 10">EA1</strain>
    </source>
</reference>
<dbReference type="InterPro" id="IPR002104">
    <property type="entry name" value="Integrase_catalytic"/>
</dbReference>
<dbReference type="SUPFAM" id="SSF56349">
    <property type="entry name" value="DNA breaking-rejoining enzymes"/>
    <property type="match status" value="1"/>
</dbReference>
<evidence type="ECO:0000259" key="7">
    <source>
        <dbReference type="PROSITE" id="PS51898"/>
    </source>
</evidence>
<dbReference type="Proteomes" id="UP000469440">
    <property type="component" value="Unassembled WGS sequence"/>
</dbReference>
<evidence type="ECO:0000313" key="9">
    <source>
        <dbReference type="EMBL" id="MVB11724.1"/>
    </source>
</evidence>
<proteinExistence type="inferred from homology"/>
<dbReference type="CDD" id="cd00397">
    <property type="entry name" value="DNA_BRE_C"/>
    <property type="match status" value="1"/>
</dbReference>
<dbReference type="OrthoDB" id="111144at2"/>
<dbReference type="RefSeq" id="WP_066648557.1">
    <property type="nucleotide sequence ID" value="NZ_VWXL01000070.1"/>
</dbReference>
<dbReference type="PANTHER" id="PTHR30349">
    <property type="entry name" value="PHAGE INTEGRASE-RELATED"/>
    <property type="match status" value="1"/>
</dbReference>
<dbReference type="InterPro" id="IPR050090">
    <property type="entry name" value="Tyrosine_recombinase_XerCD"/>
</dbReference>
<evidence type="ECO:0000259" key="8">
    <source>
        <dbReference type="PROSITE" id="PS51900"/>
    </source>
</evidence>
<dbReference type="Gene3D" id="1.10.150.130">
    <property type="match status" value="1"/>
</dbReference>
<evidence type="ECO:0000256" key="1">
    <source>
        <dbReference type="ARBA" id="ARBA00003283"/>
    </source>
</evidence>
<dbReference type="InterPro" id="IPR004107">
    <property type="entry name" value="Integrase_SAM-like_N"/>
</dbReference>
<keyword evidence="5" id="KW-0233">DNA recombination</keyword>